<keyword evidence="5" id="KW-1185">Reference proteome</keyword>
<feature type="compositionally biased region" description="Polar residues" evidence="2">
    <location>
        <begin position="191"/>
        <end position="215"/>
    </location>
</feature>
<evidence type="ECO:0000313" key="5">
    <source>
        <dbReference type="Proteomes" id="UP000800041"/>
    </source>
</evidence>
<sequence>MNPQGFNYPPPPPPPPVAAASAFQPTHQSNPRGGRGGRGGRGARGARGSGPRGGTRGAYNSSSFNTHAHNGSDQYPGGASYYSNQQPPMMGADTQHHGFPSQQQQPQPFQQYQPAFYHNNAGFPQSQQPIQNIPSYHQHSTPFTQNALPQSWNQAPVISSNQHRGGFHQGNPRIQHNNAAGNKRKRDQFSHGDSPNASNNISHTPYTNHNYQGQRSLAKVKPAPAVPSFGTSLNIPSKLDLSLPSKPPGTIANKNRKKKPKLFSAEDDLDEAPSEDEDEEAKLTSKGTISHDGQEFKVNTPEGIAKWIAARRARFPTKARIEAKRLAQAVEEAARKETRDASKLAAQKALKAQVKASITPSTGKSAEDKRAKAKKLIEEADKLQRKAERSRKKADKLREAAKSQKKADKRQKRKLELGSPLSSAGDSQPATSGAIMDLTSSDIAEEPADESTVLIKSDDSEGTMVGNENSEAKLVSELDEPNPSFGPLMAEALMDSEDLPAYEKPDSEKALSSSSSESSSDSASDSDSDISHVSGDSSSSGSDSYSDGSAPEIKTSKLNGPVRVPPPARVAPDSLNKNDKKGPTTDGAARRDAVSKFKNQGFCNKFLQAGFCKNRACKYKHEYPDEFPPNLVAAKKESTNNVGGEKKSDTATQKDTSRKRKTLLEVLRQREQDAEDSLVWNAMEKLGKSGFFG</sequence>
<proteinExistence type="predicted"/>
<feature type="zinc finger region" description="C3H1-type" evidence="1">
    <location>
        <begin position="597"/>
        <end position="624"/>
    </location>
</feature>
<feature type="compositionally biased region" description="Low complexity" evidence="2">
    <location>
        <begin position="100"/>
        <end position="114"/>
    </location>
</feature>
<feature type="compositionally biased region" description="Acidic residues" evidence="2">
    <location>
        <begin position="265"/>
        <end position="280"/>
    </location>
</feature>
<feature type="compositionally biased region" description="Low complexity" evidence="2">
    <location>
        <begin position="343"/>
        <end position="357"/>
    </location>
</feature>
<feature type="region of interest" description="Disordered" evidence="2">
    <location>
        <begin position="332"/>
        <end position="592"/>
    </location>
</feature>
<dbReference type="GO" id="GO:0008270">
    <property type="term" value="F:zinc ion binding"/>
    <property type="evidence" value="ECO:0007669"/>
    <property type="project" value="UniProtKB-KW"/>
</dbReference>
<evidence type="ECO:0000313" key="4">
    <source>
        <dbReference type="EMBL" id="KAF1981432.1"/>
    </source>
</evidence>
<feature type="compositionally biased region" description="Polar residues" evidence="2">
    <location>
        <begin position="59"/>
        <end position="73"/>
    </location>
</feature>
<dbReference type="Pfam" id="PF10453">
    <property type="entry name" value="NUFIP1"/>
    <property type="match status" value="1"/>
</dbReference>
<keyword evidence="1" id="KW-0479">Metal-binding</keyword>
<feature type="compositionally biased region" description="Pro residues" evidence="2">
    <location>
        <begin position="8"/>
        <end position="17"/>
    </location>
</feature>
<protein>
    <recommendedName>
        <fullName evidence="3">C3H1-type domain-containing protein</fullName>
    </recommendedName>
</protein>
<feature type="compositionally biased region" description="Basic and acidic residues" evidence="2">
    <location>
        <begin position="365"/>
        <end position="387"/>
    </location>
</feature>
<dbReference type="GO" id="GO:0005634">
    <property type="term" value="C:nucleus"/>
    <property type="evidence" value="ECO:0007669"/>
    <property type="project" value="TreeGrafter"/>
</dbReference>
<dbReference type="AlphaFoldDB" id="A0A6G1GKR0"/>
<reference evidence="4" key="1">
    <citation type="journal article" date="2020" name="Stud. Mycol.">
        <title>101 Dothideomycetes genomes: a test case for predicting lifestyles and emergence of pathogens.</title>
        <authorList>
            <person name="Haridas S."/>
            <person name="Albert R."/>
            <person name="Binder M."/>
            <person name="Bloem J."/>
            <person name="Labutti K."/>
            <person name="Salamov A."/>
            <person name="Andreopoulos B."/>
            <person name="Baker S."/>
            <person name="Barry K."/>
            <person name="Bills G."/>
            <person name="Bluhm B."/>
            <person name="Cannon C."/>
            <person name="Castanera R."/>
            <person name="Culley D."/>
            <person name="Daum C."/>
            <person name="Ezra D."/>
            <person name="Gonzalez J."/>
            <person name="Henrissat B."/>
            <person name="Kuo A."/>
            <person name="Liang C."/>
            <person name="Lipzen A."/>
            <person name="Lutzoni F."/>
            <person name="Magnuson J."/>
            <person name="Mondo S."/>
            <person name="Nolan M."/>
            <person name="Ohm R."/>
            <person name="Pangilinan J."/>
            <person name="Park H.-J."/>
            <person name="Ramirez L."/>
            <person name="Alfaro M."/>
            <person name="Sun H."/>
            <person name="Tritt A."/>
            <person name="Yoshinaga Y."/>
            <person name="Zwiers L.-H."/>
            <person name="Turgeon B."/>
            <person name="Goodwin S."/>
            <person name="Spatafora J."/>
            <person name="Crous P."/>
            <person name="Grigoriev I."/>
        </authorList>
    </citation>
    <scope>NUCLEOTIDE SEQUENCE</scope>
    <source>
        <strain evidence="4">CBS 113979</strain>
    </source>
</reference>
<dbReference type="GO" id="GO:0000492">
    <property type="term" value="P:box C/D snoRNP assembly"/>
    <property type="evidence" value="ECO:0007669"/>
    <property type="project" value="TreeGrafter"/>
</dbReference>
<dbReference type="OrthoDB" id="273070at2759"/>
<keyword evidence="1" id="KW-0862">Zinc</keyword>
<dbReference type="InterPro" id="IPR019496">
    <property type="entry name" value="NUFIP1_cons_dom"/>
</dbReference>
<organism evidence="4 5">
    <name type="scientific">Aulographum hederae CBS 113979</name>
    <dbReference type="NCBI Taxonomy" id="1176131"/>
    <lineage>
        <taxon>Eukaryota</taxon>
        <taxon>Fungi</taxon>
        <taxon>Dikarya</taxon>
        <taxon>Ascomycota</taxon>
        <taxon>Pezizomycotina</taxon>
        <taxon>Dothideomycetes</taxon>
        <taxon>Pleosporomycetidae</taxon>
        <taxon>Aulographales</taxon>
        <taxon>Aulographaceae</taxon>
    </lineage>
</organism>
<accession>A0A6G1GKR0</accession>
<dbReference type="EMBL" id="ML977199">
    <property type="protein sequence ID" value="KAF1981432.1"/>
    <property type="molecule type" value="Genomic_DNA"/>
</dbReference>
<feature type="compositionally biased region" description="Low complexity" evidence="2">
    <location>
        <begin position="124"/>
        <end position="135"/>
    </location>
</feature>
<feature type="region of interest" description="Disordered" evidence="2">
    <location>
        <begin position="1"/>
        <end position="297"/>
    </location>
</feature>
<dbReference type="PANTHER" id="PTHR13309:SF0">
    <property type="entry name" value="FMR1-INTERACTING PROTEIN NUFIP1"/>
    <property type="match status" value="1"/>
</dbReference>
<dbReference type="InterPro" id="IPR000571">
    <property type="entry name" value="Znf_CCCH"/>
</dbReference>
<feature type="compositionally biased region" description="Polar residues" evidence="2">
    <location>
        <begin position="420"/>
        <end position="431"/>
    </location>
</feature>
<gene>
    <name evidence="4" type="ORF">K402DRAFT_458040</name>
</gene>
<dbReference type="PANTHER" id="PTHR13309">
    <property type="entry name" value="NUCLEAR FRAGILE X MENTAL RETARDATION PROTEIN INTERACTING PROTEIN 1"/>
    <property type="match status" value="1"/>
</dbReference>
<feature type="region of interest" description="Disordered" evidence="2">
    <location>
        <begin position="630"/>
        <end position="662"/>
    </location>
</feature>
<evidence type="ECO:0000259" key="3">
    <source>
        <dbReference type="PROSITE" id="PS50103"/>
    </source>
</evidence>
<evidence type="ECO:0000256" key="1">
    <source>
        <dbReference type="PROSITE-ProRule" id="PRU00723"/>
    </source>
</evidence>
<dbReference type="GO" id="GO:0003723">
    <property type="term" value="F:RNA binding"/>
    <property type="evidence" value="ECO:0007669"/>
    <property type="project" value="InterPro"/>
</dbReference>
<keyword evidence="1" id="KW-0863">Zinc-finger</keyword>
<feature type="compositionally biased region" description="Basic and acidic residues" evidence="2">
    <location>
        <begin position="634"/>
        <end position="649"/>
    </location>
</feature>
<feature type="compositionally biased region" description="Basic and acidic residues" evidence="2">
    <location>
        <begin position="332"/>
        <end position="342"/>
    </location>
</feature>
<dbReference type="InterPro" id="IPR039136">
    <property type="entry name" value="NUFIP1-like"/>
</dbReference>
<name>A0A6G1GKR0_9PEZI</name>
<evidence type="ECO:0000256" key="2">
    <source>
        <dbReference type="SAM" id="MobiDB-lite"/>
    </source>
</evidence>
<dbReference type="PROSITE" id="PS50103">
    <property type="entry name" value="ZF_C3H1"/>
    <property type="match status" value="1"/>
</dbReference>
<dbReference type="Proteomes" id="UP000800041">
    <property type="component" value="Unassembled WGS sequence"/>
</dbReference>
<feature type="compositionally biased region" description="Basic and acidic residues" evidence="2">
    <location>
        <begin position="396"/>
        <end position="406"/>
    </location>
</feature>
<feature type="domain" description="C3H1-type" evidence="3">
    <location>
        <begin position="597"/>
        <end position="624"/>
    </location>
</feature>
<feature type="compositionally biased region" description="Low complexity" evidence="2">
    <location>
        <begin position="512"/>
        <end position="549"/>
    </location>
</feature>
<feature type="compositionally biased region" description="Gly residues" evidence="2">
    <location>
        <begin position="33"/>
        <end position="56"/>
    </location>
</feature>
<feature type="compositionally biased region" description="Basic and acidic residues" evidence="2">
    <location>
        <begin position="576"/>
        <end position="592"/>
    </location>
</feature>
<feature type="compositionally biased region" description="Polar residues" evidence="2">
    <location>
        <begin position="137"/>
        <end position="163"/>
    </location>
</feature>